<name>A0ABP9UBQ7_9DEIO</name>
<reference evidence="11 12" key="1">
    <citation type="submission" date="2024-02" db="EMBL/GenBank/DDBJ databases">
        <title>Deinococcus caeni NBRC 101312.</title>
        <authorList>
            <person name="Ichikawa N."/>
            <person name="Katano-Makiyama Y."/>
            <person name="Hidaka K."/>
        </authorList>
    </citation>
    <scope>NUCLEOTIDE SEQUENCE [LARGE SCALE GENOMIC DNA]</scope>
    <source>
        <strain evidence="11 12">NBRC 101312</strain>
    </source>
</reference>
<organism evidence="11 12">
    <name type="scientific">Deinococcus caeni</name>
    <dbReference type="NCBI Taxonomy" id="569127"/>
    <lineage>
        <taxon>Bacteria</taxon>
        <taxon>Thermotogati</taxon>
        <taxon>Deinococcota</taxon>
        <taxon>Deinococci</taxon>
        <taxon>Deinococcales</taxon>
        <taxon>Deinococcaceae</taxon>
        <taxon>Deinococcus</taxon>
    </lineage>
</organism>
<feature type="short sequence motif" description="'KMSKS' region" evidence="8">
    <location>
        <begin position="607"/>
        <end position="611"/>
    </location>
</feature>
<sequence length="1082" mass="121890">MTDKKTLFTPVQGNPNFPALEQGILDFWKRERVFERSLEQTQGGPVFTFFEGPPTANGQPGVHHVQARSFKDLFPRFRTMQGFHVPRKAGWDTHGLPVELGVEKKLGLNSKREVEAYGIDKFNAECRASVFEYESEWRKFTERMGYWVDLDDAYMTLHKDYIESIWWSVKNLDEKGLLYKGFRVAPYCPKDGTTLSNAEVSEGYKDIQDPSVYVPFRLTDPASLGLEDGAAFLVWTTTPWTLPYNVGVAIHPEFEYVAARDKDGHVLILAASLKDEVLGEDAEVVKTFKGSELERVAYQPLFTEAYEAEGEGKPVWMSGLDTYVSDSDGTGIVHTAPAFGEDDMRLARNYGFPVIVGVDGEGKHRFGPWQGVFFRDANTEIVRDLRARGLMWREKNFLHAYPHCWRCGTPLMYYATESWYLNNTRLKERLIELNQTIDWHPPHIKNGRYGGWLENLIDWNLSRNRYWGTPLPVWEAEDGEYRVIGSYAELAELSGRPELTGPDFDPHRPFVDDITFEDGGKTFRRVPYVMDVWYDSGSMPFAQHHYPFENREKFENGGFPADFIAEAIDQTRGWFNSLHQIGTMVFDSVAYKSVICSGHILDEKGAKMSKSKGNVVNPWDVFEQYGADAARWYMYVSAPPELSRRFGMNLVGEAFRSYFLTLWNTYSFFVLYANLDQPDLKAAAPAAERPEVDRWLLAKVQALIATVTGALENYDPTGASRALQDFVVEDLSNWYVRRNRRRFWAAPGVGAAPDAPSGASMRGAQIDHNAYATLHTALVTVTKLTAPFTPFLAETLYQNLVRPLDPQAPDSVHLTSWPTVDEAVAAPVLVAEMDAVLRVVSLGRAVRGQTGMRQRQPLPKVMVRARTAEQTRALGRFAEQLKEELNVKEVELIDQYAELVSYQLRPNLPVLGKKFGKAVPQVRAALAAADASEVARFVRDGKQFEVIAPSVDGQGGERFELGPDEVLVDAQSPEGFAAQEEAGYLVAFDTTLTRELELEGLARDLVRGVQDARKKAGFEVQDRIALHLDLQGDAREAAEAWQEYLMSETLAETLVFAAADGFEADVEGGKAYLERLETVSHN</sequence>
<dbReference type="Pfam" id="PF19302">
    <property type="entry name" value="DUF5915"/>
    <property type="match status" value="1"/>
</dbReference>
<dbReference type="InterPro" id="IPR009008">
    <property type="entry name" value="Val/Leu/Ile-tRNA-synth_edit"/>
</dbReference>
<comment type="subcellular location">
    <subcellularLocation>
        <location evidence="8">Cytoplasm</location>
    </subcellularLocation>
</comment>
<dbReference type="Pfam" id="PF08264">
    <property type="entry name" value="Anticodon_1"/>
    <property type="match status" value="1"/>
</dbReference>
<dbReference type="InterPro" id="IPR009080">
    <property type="entry name" value="tRNAsynth_Ia_anticodon-bd"/>
</dbReference>
<accession>A0ABP9UBQ7</accession>
<dbReference type="Gene3D" id="3.40.50.620">
    <property type="entry name" value="HUPs"/>
    <property type="match status" value="2"/>
</dbReference>
<evidence type="ECO:0000259" key="9">
    <source>
        <dbReference type="Pfam" id="PF00133"/>
    </source>
</evidence>
<comment type="cofactor">
    <cofactor evidence="8">
        <name>Zn(2+)</name>
        <dbReference type="ChEBI" id="CHEBI:29105"/>
    </cofactor>
</comment>
<dbReference type="Proteomes" id="UP001423409">
    <property type="component" value="Unassembled WGS sequence"/>
</dbReference>
<dbReference type="InterPro" id="IPR013155">
    <property type="entry name" value="M/V/L/I-tRNA-synth_anticd-bd"/>
</dbReference>
<evidence type="ECO:0000256" key="1">
    <source>
        <dbReference type="ARBA" id="ARBA00022598"/>
    </source>
</evidence>
<evidence type="ECO:0000256" key="4">
    <source>
        <dbReference type="ARBA" id="ARBA00022917"/>
    </source>
</evidence>
<feature type="binding site" evidence="8">
    <location>
        <position position="610"/>
    </location>
    <ligand>
        <name>ATP</name>
        <dbReference type="ChEBI" id="CHEBI:30616"/>
    </ligand>
</feature>
<keyword evidence="8" id="KW-0862">Zinc</keyword>
<dbReference type="RefSeq" id="WP_345444449.1">
    <property type="nucleotide sequence ID" value="NZ_BAABQU010000017.1"/>
</dbReference>
<evidence type="ECO:0000256" key="3">
    <source>
        <dbReference type="ARBA" id="ARBA00022840"/>
    </source>
</evidence>
<evidence type="ECO:0000259" key="10">
    <source>
        <dbReference type="Pfam" id="PF08264"/>
    </source>
</evidence>
<feature type="domain" description="Aminoacyl-tRNA synthetase class Ia" evidence="9">
    <location>
        <begin position="24"/>
        <end position="637"/>
    </location>
</feature>
<dbReference type="CDD" id="cd07961">
    <property type="entry name" value="Anticodon_Ia_Ile_ABEc"/>
    <property type="match status" value="1"/>
</dbReference>
<dbReference type="PANTHER" id="PTHR42780:SF1">
    <property type="entry name" value="ISOLEUCINE--TRNA LIGASE, CYTOPLASMIC"/>
    <property type="match status" value="1"/>
</dbReference>
<dbReference type="SUPFAM" id="SSF52374">
    <property type="entry name" value="Nucleotidylyl transferase"/>
    <property type="match status" value="1"/>
</dbReference>
<dbReference type="PRINTS" id="PR00984">
    <property type="entry name" value="TRNASYNTHILE"/>
</dbReference>
<protein>
    <recommendedName>
        <fullName evidence="8">Isoleucine--tRNA ligase</fullName>
        <ecNumber evidence="8">6.1.1.5</ecNumber>
    </recommendedName>
    <alternativeName>
        <fullName evidence="8">Isoleucyl-tRNA synthetase</fullName>
        <shortName evidence="8">IleRS</shortName>
    </alternativeName>
</protein>
<dbReference type="SUPFAM" id="SSF47323">
    <property type="entry name" value="Anticodon-binding domain of a subclass of class I aminoacyl-tRNA synthetases"/>
    <property type="match status" value="1"/>
</dbReference>
<dbReference type="Gene3D" id="1.10.730.10">
    <property type="entry name" value="Isoleucyl-tRNA Synthetase, Domain 1"/>
    <property type="match status" value="1"/>
</dbReference>
<dbReference type="EC" id="6.1.1.5" evidence="8"/>
<dbReference type="InterPro" id="IPR033709">
    <property type="entry name" value="Anticodon_Ile_ABEc"/>
</dbReference>
<dbReference type="InterPro" id="IPR002301">
    <property type="entry name" value="Ile-tRNA-ligase"/>
</dbReference>
<evidence type="ECO:0000256" key="7">
    <source>
        <dbReference type="ARBA" id="ARBA00048359"/>
    </source>
</evidence>
<comment type="domain">
    <text evidence="8">IleRS has two distinct active sites: one for aminoacylation and one for editing. The misactivated valine is translocated from the active site to the editing site, which sterically excludes the correctly activated isoleucine. The single editing site contains two valyl binding pockets, one specific for each substrate (Val-AMP or Val-tRNA(Ile)).</text>
</comment>
<dbReference type="InterPro" id="IPR002300">
    <property type="entry name" value="aa-tRNA-synth_Ia"/>
</dbReference>
<keyword evidence="5 8" id="KW-0030">Aminoacyl-tRNA synthetase</keyword>
<evidence type="ECO:0000256" key="2">
    <source>
        <dbReference type="ARBA" id="ARBA00022741"/>
    </source>
</evidence>
<keyword evidence="12" id="KW-1185">Reference proteome</keyword>
<feature type="domain" description="Methionyl/Valyl/Leucyl/Isoleucyl-tRNA synthetase anticodon-binding" evidence="10">
    <location>
        <begin position="693"/>
        <end position="860"/>
    </location>
</feature>
<dbReference type="Gene3D" id="3.90.740.10">
    <property type="entry name" value="Valyl/Leucyl/Isoleucyl-tRNA synthetase, editing domain"/>
    <property type="match status" value="1"/>
</dbReference>
<keyword evidence="3 8" id="KW-0067">ATP-binding</keyword>
<dbReference type="EMBL" id="BAABQU010000017">
    <property type="protein sequence ID" value="GAA5440169.1"/>
    <property type="molecule type" value="Genomic_DNA"/>
</dbReference>
<feature type="short sequence motif" description="'HIGH' region" evidence="8">
    <location>
        <begin position="54"/>
        <end position="64"/>
    </location>
</feature>
<dbReference type="InterPro" id="IPR023586">
    <property type="entry name" value="Ile-tRNA-ligase_type2"/>
</dbReference>
<dbReference type="SUPFAM" id="SSF50677">
    <property type="entry name" value="ValRS/IleRS/LeuRS editing domain"/>
    <property type="match status" value="1"/>
</dbReference>
<comment type="subunit">
    <text evidence="8">Monomer.</text>
</comment>
<dbReference type="PANTHER" id="PTHR42780">
    <property type="entry name" value="SOLEUCYL-TRNA SYNTHETASE"/>
    <property type="match status" value="1"/>
</dbReference>
<keyword evidence="1 8" id="KW-0436">Ligase</keyword>
<keyword evidence="2 8" id="KW-0547">Nucleotide-binding</keyword>
<evidence type="ECO:0000256" key="5">
    <source>
        <dbReference type="ARBA" id="ARBA00023146"/>
    </source>
</evidence>
<gene>
    <name evidence="8 11" type="primary">ileS</name>
    <name evidence="11" type="ORF">Dcae01_01679</name>
</gene>
<dbReference type="Pfam" id="PF00133">
    <property type="entry name" value="tRNA-synt_1"/>
    <property type="match status" value="1"/>
</dbReference>
<keyword evidence="4 8" id="KW-0648">Protein biosynthesis</keyword>
<comment type="similarity">
    <text evidence="8">Belongs to the class-I aminoacyl-tRNA synthetase family. IleS type 2 subfamily.</text>
</comment>
<comment type="caution">
    <text evidence="11">The sequence shown here is derived from an EMBL/GenBank/DDBJ whole genome shotgun (WGS) entry which is preliminary data.</text>
</comment>
<dbReference type="InterPro" id="IPR014729">
    <property type="entry name" value="Rossmann-like_a/b/a_fold"/>
</dbReference>
<comment type="catalytic activity">
    <reaction evidence="7 8">
        <text>tRNA(Ile) + L-isoleucine + ATP = L-isoleucyl-tRNA(Ile) + AMP + diphosphate</text>
        <dbReference type="Rhea" id="RHEA:11060"/>
        <dbReference type="Rhea" id="RHEA-COMP:9666"/>
        <dbReference type="Rhea" id="RHEA-COMP:9695"/>
        <dbReference type="ChEBI" id="CHEBI:30616"/>
        <dbReference type="ChEBI" id="CHEBI:33019"/>
        <dbReference type="ChEBI" id="CHEBI:58045"/>
        <dbReference type="ChEBI" id="CHEBI:78442"/>
        <dbReference type="ChEBI" id="CHEBI:78528"/>
        <dbReference type="ChEBI" id="CHEBI:456215"/>
        <dbReference type="EC" id="6.1.1.5"/>
    </reaction>
</comment>
<proteinExistence type="inferred from homology"/>
<evidence type="ECO:0000256" key="8">
    <source>
        <dbReference type="HAMAP-Rule" id="MF_02003"/>
    </source>
</evidence>
<evidence type="ECO:0000256" key="6">
    <source>
        <dbReference type="ARBA" id="ARBA00025217"/>
    </source>
</evidence>
<dbReference type="GO" id="GO:0016874">
    <property type="term" value="F:ligase activity"/>
    <property type="evidence" value="ECO:0007669"/>
    <property type="project" value="UniProtKB-KW"/>
</dbReference>
<comment type="function">
    <text evidence="6 8">Catalyzes the attachment of isoleucine to tRNA(Ile). As IleRS can inadvertently accommodate and process structurally similar amino acids such as valine, to avoid such errors it has two additional distinct tRNA(Ile)-dependent editing activities. One activity is designated as 'pretransfer' editing and involves the hydrolysis of activated Val-AMP. The other activity is designated 'posttransfer' editing and involves deacylation of mischarged Val-tRNA(Ile).</text>
</comment>
<dbReference type="CDD" id="cd00818">
    <property type="entry name" value="IleRS_core"/>
    <property type="match status" value="1"/>
</dbReference>
<dbReference type="HAMAP" id="MF_02003">
    <property type="entry name" value="Ile_tRNA_synth_type2"/>
    <property type="match status" value="1"/>
</dbReference>
<keyword evidence="8" id="KW-0963">Cytoplasm</keyword>
<dbReference type="NCBIfam" id="TIGR00392">
    <property type="entry name" value="ileS"/>
    <property type="match status" value="1"/>
</dbReference>
<evidence type="ECO:0000313" key="11">
    <source>
        <dbReference type="EMBL" id="GAA5440169.1"/>
    </source>
</evidence>
<keyword evidence="8" id="KW-0479">Metal-binding</keyword>
<evidence type="ECO:0000313" key="12">
    <source>
        <dbReference type="Proteomes" id="UP001423409"/>
    </source>
</evidence>